<dbReference type="RefSeq" id="WP_163482088.1">
    <property type="nucleotide sequence ID" value="NZ_JAAGWF010000012.1"/>
</dbReference>
<gene>
    <name evidence="2" type="ORF">GCU56_12585</name>
</gene>
<evidence type="ECO:0000313" key="3">
    <source>
        <dbReference type="Proteomes" id="UP000470246"/>
    </source>
</evidence>
<sequence>MDGIAALYDAFNARDIDAVLARFAPDVDWPNAWEGDRVVGHAAVRDYWLRQWDVIHPEVHPQRIRALPDGRVEVLVHQVVRDHDGDLLADTEVLHTYTFSRELVSRMDVGDPGGRPSPGVP</sequence>
<dbReference type="Proteomes" id="UP000470246">
    <property type="component" value="Unassembled WGS sequence"/>
</dbReference>
<dbReference type="Pfam" id="PF12680">
    <property type="entry name" value="SnoaL_2"/>
    <property type="match status" value="1"/>
</dbReference>
<protein>
    <submittedName>
        <fullName evidence="2">Nuclear transport factor 2 family protein</fullName>
    </submittedName>
</protein>
<keyword evidence="3" id="KW-1185">Reference proteome</keyword>
<accession>A0A7K3W1G1</accession>
<proteinExistence type="predicted"/>
<dbReference type="Gene3D" id="3.10.450.50">
    <property type="match status" value="1"/>
</dbReference>
<evidence type="ECO:0000259" key="1">
    <source>
        <dbReference type="Pfam" id="PF12680"/>
    </source>
</evidence>
<reference evidence="2 3" key="1">
    <citation type="submission" date="2020-02" db="EMBL/GenBank/DDBJ databases">
        <title>Geodermatophilus sabuli CPCC 205279 I12A-02694.</title>
        <authorList>
            <person name="Jiang Z."/>
        </authorList>
    </citation>
    <scope>NUCLEOTIDE SEQUENCE [LARGE SCALE GENOMIC DNA]</scope>
    <source>
        <strain evidence="2 3">I12A-02694</strain>
    </source>
</reference>
<dbReference type="EMBL" id="JAAGWF010000012">
    <property type="protein sequence ID" value="NEK58706.1"/>
    <property type="molecule type" value="Genomic_DNA"/>
</dbReference>
<dbReference type="InterPro" id="IPR032710">
    <property type="entry name" value="NTF2-like_dom_sf"/>
</dbReference>
<name>A0A7K3W1G1_9ACTN</name>
<comment type="caution">
    <text evidence="2">The sequence shown here is derived from an EMBL/GenBank/DDBJ whole genome shotgun (WGS) entry which is preliminary data.</text>
</comment>
<dbReference type="SUPFAM" id="SSF54427">
    <property type="entry name" value="NTF2-like"/>
    <property type="match status" value="1"/>
</dbReference>
<dbReference type="AlphaFoldDB" id="A0A7K3W1G1"/>
<dbReference type="InterPro" id="IPR037401">
    <property type="entry name" value="SnoaL-like"/>
</dbReference>
<feature type="domain" description="SnoaL-like" evidence="1">
    <location>
        <begin position="5"/>
        <end position="80"/>
    </location>
</feature>
<evidence type="ECO:0000313" key="2">
    <source>
        <dbReference type="EMBL" id="NEK58706.1"/>
    </source>
</evidence>
<organism evidence="2 3">
    <name type="scientific">Geodermatophilus sabuli</name>
    <dbReference type="NCBI Taxonomy" id="1564158"/>
    <lineage>
        <taxon>Bacteria</taxon>
        <taxon>Bacillati</taxon>
        <taxon>Actinomycetota</taxon>
        <taxon>Actinomycetes</taxon>
        <taxon>Geodermatophilales</taxon>
        <taxon>Geodermatophilaceae</taxon>
        <taxon>Geodermatophilus</taxon>
    </lineage>
</organism>